<keyword evidence="5 8" id="KW-0547">Nucleotide-binding</keyword>
<feature type="region of interest" description="Disordered" evidence="10">
    <location>
        <begin position="1"/>
        <end position="23"/>
    </location>
</feature>
<dbReference type="GO" id="GO:0004797">
    <property type="term" value="F:thymidine kinase activity"/>
    <property type="evidence" value="ECO:0007669"/>
    <property type="project" value="UniProtKB-EC"/>
</dbReference>
<dbReference type="OrthoDB" id="439028at2759"/>
<evidence type="ECO:0000256" key="5">
    <source>
        <dbReference type="ARBA" id="ARBA00022741"/>
    </source>
</evidence>
<evidence type="ECO:0000256" key="6">
    <source>
        <dbReference type="ARBA" id="ARBA00022777"/>
    </source>
</evidence>
<dbReference type="SUPFAM" id="SSF52540">
    <property type="entry name" value="P-loop containing nucleoside triphosphate hydrolases"/>
    <property type="match status" value="1"/>
</dbReference>
<evidence type="ECO:0000256" key="8">
    <source>
        <dbReference type="RuleBase" id="RU000544"/>
    </source>
</evidence>
<organism evidence="11 12">
    <name type="scientific">Hibiscus trionum</name>
    <name type="common">Flower of an hour</name>
    <dbReference type="NCBI Taxonomy" id="183268"/>
    <lineage>
        <taxon>Eukaryota</taxon>
        <taxon>Viridiplantae</taxon>
        <taxon>Streptophyta</taxon>
        <taxon>Embryophyta</taxon>
        <taxon>Tracheophyta</taxon>
        <taxon>Spermatophyta</taxon>
        <taxon>Magnoliopsida</taxon>
        <taxon>eudicotyledons</taxon>
        <taxon>Gunneridae</taxon>
        <taxon>Pentapetalae</taxon>
        <taxon>rosids</taxon>
        <taxon>malvids</taxon>
        <taxon>Malvales</taxon>
        <taxon>Malvaceae</taxon>
        <taxon>Malvoideae</taxon>
        <taxon>Hibiscus</taxon>
    </lineage>
</organism>
<dbReference type="EMBL" id="BSYR01000069">
    <property type="protein sequence ID" value="GMJ14714.1"/>
    <property type="molecule type" value="Genomic_DNA"/>
</dbReference>
<keyword evidence="4 8" id="KW-0808">Transferase</keyword>
<dbReference type="GO" id="GO:0005524">
    <property type="term" value="F:ATP binding"/>
    <property type="evidence" value="ECO:0007669"/>
    <property type="project" value="UniProtKB-KW"/>
</dbReference>
<protein>
    <recommendedName>
        <fullName evidence="2 8">Thymidine kinase</fullName>
        <ecNumber evidence="2 8">2.7.1.21</ecNumber>
    </recommendedName>
</protein>
<proteinExistence type="inferred from homology"/>
<keyword evidence="7 8" id="KW-0067">ATP-binding</keyword>
<dbReference type="AlphaFoldDB" id="A0A9W7JLX4"/>
<dbReference type="Proteomes" id="UP001165190">
    <property type="component" value="Unassembled WGS sequence"/>
</dbReference>
<dbReference type="PANTHER" id="PTHR11441:SF12">
    <property type="entry name" value="THYMIDINE KINASE A"/>
    <property type="match status" value="1"/>
</dbReference>
<comment type="caution">
    <text evidence="11">The sequence shown here is derived from an EMBL/GenBank/DDBJ whole genome shotgun (WGS) entry which is preliminary data.</text>
</comment>
<dbReference type="InterPro" id="IPR001267">
    <property type="entry name" value="Thymidine_kinase"/>
</dbReference>
<keyword evidence="12" id="KW-1185">Reference proteome</keyword>
<dbReference type="InterPro" id="IPR027417">
    <property type="entry name" value="P-loop_NTPase"/>
</dbReference>
<comment type="catalytic activity">
    <reaction evidence="8">
        <text>thymidine + ATP = dTMP + ADP + H(+)</text>
        <dbReference type="Rhea" id="RHEA:19129"/>
        <dbReference type="ChEBI" id="CHEBI:15378"/>
        <dbReference type="ChEBI" id="CHEBI:17748"/>
        <dbReference type="ChEBI" id="CHEBI:30616"/>
        <dbReference type="ChEBI" id="CHEBI:63528"/>
        <dbReference type="ChEBI" id="CHEBI:456216"/>
        <dbReference type="EC" id="2.7.1.21"/>
    </reaction>
</comment>
<dbReference type="GO" id="GO:0046104">
    <property type="term" value="P:thymidine metabolic process"/>
    <property type="evidence" value="ECO:0007669"/>
    <property type="project" value="TreeGrafter"/>
</dbReference>
<sequence length="74" mass="8134">MASFNPSTALNSKDLSGSSHQQRTTGEIHVFIGPMFAGKTTSLLRRIKSESNNGRNVAMIKSSKVNVRIRTNTR</sequence>
<evidence type="ECO:0000256" key="2">
    <source>
        <dbReference type="ARBA" id="ARBA00012118"/>
    </source>
</evidence>
<evidence type="ECO:0000256" key="9">
    <source>
        <dbReference type="RuleBase" id="RU004165"/>
    </source>
</evidence>
<reference evidence="11" key="1">
    <citation type="submission" date="2023-05" db="EMBL/GenBank/DDBJ databases">
        <title>Genome and transcriptome analyses reveal genes involved in the formation of fine ridges on petal epidermal cells in Hibiscus trionum.</title>
        <authorList>
            <person name="Koshimizu S."/>
            <person name="Masuda S."/>
            <person name="Ishii T."/>
            <person name="Shirasu K."/>
            <person name="Hoshino A."/>
            <person name="Arita M."/>
        </authorList>
    </citation>
    <scope>NUCLEOTIDE SEQUENCE</scope>
    <source>
        <strain evidence="11">Hamamatsu line</strain>
    </source>
</reference>
<evidence type="ECO:0000313" key="11">
    <source>
        <dbReference type="EMBL" id="GMJ14714.1"/>
    </source>
</evidence>
<gene>
    <name evidence="11" type="ORF">HRI_005140600</name>
</gene>
<dbReference type="PANTHER" id="PTHR11441">
    <property type="entry name" value="THYMIDINE KINASE"/>
    <property type="match status" value="1"/>
</dbReference>
<name>A0A9W7JLX4_HIBTR</name>
<evidence type="ECO:0000313" key="12">
    <source>
        <dbReference type="Proteomes" id="UP001165190"/>
    </source>
</evidence>
<evidence type="ECO:0000256" key="4">
    <source>
        <dbReference type="ARBA" id="ARBA00022679"/>
    </source>
</evidence>
<keyword evidence="6 8" id="KW-0418">Kinase</keyword>
<accession>A0A9W7JLX4</accession>
<evidence type="ECO:0000256" key="3">
    <source>
        <dbReference type="ARBA" id="ARBA00022634"/>
    </source>
</evidence>
<dbReference type="Gene3D" id="3.40.50.300">
    <property type="entry name" value="P-loop containing nucleotide triphosphate hydrolases"/>
    <property type="match status" value="1"/>
</dbReference>
<comment type="similarity">
    <text evidence="1 9">Belongs to the thymidine kinase family.</text>
</comment>
<dbReference type="EC" id="2.7.1.21" evidence="2 8"/>
<keyword evidence="3 8" id="KW-0237">DNA synthesis</keyword>
<dbReference type="GO" id="GO:0071897">
    <property type="term" value="P:DNA biosynthetic process"/>
    <property type="evidence" value="ECO:0007669"/>
    <property type="project" value="UniProtKB-KW"/>
</dbReference>
<evidence type="ECO:0000256" key="7">
    <source>
        <dbReference type="ARBA" id="ARBA00022840"/>
    </source>
</evidence>
<evidence type="ECO:0000256" key="10">
    <source>
        <dbReference type="SAM" id="MobiDB-lite"/>
    </source>
</evidence>
<dbReference type="Pfam" id="PF00265">
    <property type="entry name" value="TK"/>
    <property type="match status" value="1"/>
</dbReference>
<evidence type="ECO:0000256" key="1">
    <source>
        <dbReference type="ARBA" id="ARBA00007587"/>
    </source>
</evidence>